<dbReference type="EMBL" id="CP000804">
    <property type="protein sequence ID" value="ABU57782.1"/>
    <property type="molecule type" value="Genomic_DNA"/>
</dbReference>
<dbReference type="STRING" id="383372.Rcas_1690"/>
<keyword evidence="15" id="KW-1185">Reference proteome</keyword>
<feature type="domain" description="Topo IA-type catalytic" evidence="13">
    <location>
        <begin position="130"/>
        <end position="583"/>
    </location>
</feature>
<accession>A7NJW2</accession>
<feature type="region of interest" description="Disordered" evidence="11">
    <location>
        <begin position="754"/>
        <end position="836"/>
    </location>
</feature>
<proteinExistence type="inferred from homology"/>
<dbReference type="Gene3D" id="1.10.460.10">
    <property type="entry name" value="Topoisomerase I, domain 2"/>
    <property type="match status" value="1"/>
</dbReference>
<evidence type="ECO:0000256" key="8">
    <source>
        <dbReference type="ARBA" id="ARBA00023125"/>
    </source>
</evidence>
<dbReference type="PRINTS" id="PR00417">
    <property type="entry name" value="PRTPISMRASEI"/>
</dbReference>
<comment type="subunit">
    <text evidence="10">Monomer.</text>
</comment>
<dbReference type="InterPro" id="IPR003602">
    <property type="entry name" value="Topo_IA_DNA-bd_dom"/>
</dbReference>
<dbReference type="AlphaFoldDB" id="A7NJW2"/>
<evidence type="ECO:0000256" key="4">
    <source>
        <dbReference type="ARBA" id="ARBA00022771"/>
    </source>
</evidence>
<dbReference type="InterPro" id="IPR013497">
    <property type="entry name" value="Topo_IA_cen"/>
</dbReference>
<dbReference type="CDD" id="cd00186">
    <property type="entry name" value="TOP1Ac"/>
    <property type="match status" value="1"/>
</dbReference>
<dbReference type="InterPro" id="IPR023405">
    <property type="entry name" value="Topo_IA_core_domain"/>
</dbReference>
<dbReference type="InterPro" id="IPR028612">
    <property type="entry name" value="Topoisom_1_IA"/>
</dbReference>
<feature type="site" description="Interaction with DNA" evidence="10">
    <location>
        <position position="311"/>
    </location>
</feature>
<comment type="similarity">
    <text evidence="2 10">Belongs to the type IA topoisomerase family.</text>
</comment>
<keyword evidence="5" id="KW-0862">Zinc</keyword>
<evidence type="ECO:0000256" key="3">
    <source>
        <dbReference type="ARBA" id="ARBA00022723"/>
    </source>
</evidence>
<dbReference type="Pfam" id="PF01751">
    <property type="entry name" value="Toprim"/>
    <property type="match status" value="1"/>
</dbReference>
<comment type="catalytic activity">
    <reaction evidence="1 10">
        <text>ATP-independent breakage of single-stranded DNA, followed by passage and rejoining.</text>
        <dbReference type="EC" id="5.6.2.1"/>
    </reaction>
</comment>
<feature type="site" description="Interaction with DNA" evidence="10">
    <location>
        <position position="144"/>
    </location>
</feature>
<dbReference type="Pfam" id="PF01396">
    <property type="entry name" value="Zn_ribbon_Top1"/>
    <property type="match status" value="3"/>
</dbReference>
<evidence type="ECO:0000256" key="2">
    <source>
        <dbReference type="ARBA" id="ARBA00009446"/>
    </source>
</evidence>
<organism evidence="14 15">
    <name type="scientific">Roseiflexus castenholzii (strain DSM 13941 / HLO8)</name>
    <dbReference type="NCBI Taxonomy" id="383372"/>
    <lineage>
        <taxon>Bacteria</taxon>
        <taxon>Bacillati</taxon>
        <taxon>Chloroflexota</taxon>
        <taxon>Chloroflexia</taxon>
        <taxon>Chloroflexales</taxon>
        <taxon>Roseiflexineae</taxon>
        <taxon>Roseiflexaceae</taxon>
        <taxon>Roseiflexus</taxon>
    </lineage>
</organism>
<dbReference type="KEGG" id="rca:Rcas_1690"/>
<dbReference type="InterPro" id="IPR006171">
    <property type="entry name" value="TOPRIM_dom"/>
</dbReference>
<name>A7NJW2_ROSCS</name>
<keyword evidence="3" id="KW-0479">Metal-binding</keyword>
<dbReference type="Gene3D" id="2.70.20.10">
    <property type="entry name" value="Topoisomerase I, domain 3"/>
    <property type="match status" value="1"/>
</dbReference>
<evidence type="ECO:0000256" key="11">
    <source>
        <dbReference type="SAM" id="MobiDB-lite"/>
    </source>
</evidence>
<dbReference type="Gene3D" id="1.10.290.10">
    <property type="entry name" value="Topoisomerase I, domain 4"/>
    <property type="match status" value="1"/>
</dbReference>
<dbReference type="GO" id="GO:0006265">
    <property type="term" value="P:DNA topological change"/>
    <property type="evidence" value="ECO:0007669"/>
    <property type="project" value="UniProtKB-UniRule"/>
</dbReference>
<comment type="function">
    <text evidence="10">Releases the supercoiling and torsional tension of DNA, which is introduced during the DNA replication and transcription, by transiently cleaving and rejoining one strand of the DNA duplex. Introduces a single-strand break via transesterification at a target site in duplex DNA. The scissile phosphodiester is attacked by the catalytic tyrosine of the enzyme, resulting in the formation of a DNA-(5'-phosphotyrosyl)-enzyme intermediate and the expulsion of a 3'-OH DNA strand. The free DNA strand then undergoes passage around the unbroken strand, thus removing DNA supercoils. Finally, in the religation step, the DNA 3'-OH attacks the covalent intermediate to expel the active-site tyrosine and restore the DNA phosphodiester backbone.</text>
</comment>
<dbReference type="GO" id="GO:0008270">
    <property type="term" value="F:zinc ion binding"/>
    <property type="evidence" value="ECO:0007669"/>
    <property type="project" value="UniProtKB-KW"/>
</dbReference>
<dbReference type="OrthoDB" id="9804262at2"/>
<dbReference type="PANTHER" id="PTHR42785">
    <property type="entry name" value="DNA TOPOISOMERASE, TYPE IA, CORE"/>
    <property type="match status" value="1"/>
</dbReference>
<dbReference type="InterPro" id="IPR034149">
    <property type="entry name" value="TOPRIM_TopoI"/>
</dbReference>
<dbReference type="GO" id="GO:0003677">
    <property type="term" value="F:DNA binding"/>
    <property type="evidence" value="ECO:0007669"/>
    <property type="project" value="UniProtKB-KW"/>
</dbReference>
<sequence length="836" mass="92690">MGEKLVIVESPAKARTIQKYLGSGYRVEASMGHVRDLPKSNLGVDLEANFAPVYEISPGKEKIIAALRKSIRQADAVYLATDPDREGEAIAWHITEAAKIPRDKPVYRVVFTEITPGAVRSAMASPRDIDRRLVDAQQARRVLDRLVGYKLSPLLWEKVRRGLSAGRVQSVAVRLIVEREREIEAFVPQEYWTIEADLLKQNASDSQRDAFRAMLIERSGKKLEKFDIGASDQAQAIIADLEGAAYIVRKVTRRDKRRSPAPPFTTSTLQQEAGRKLGFSAKRTMAVAQQLYEGVDIGGDEGLVGLITYMRTDSVNVSREAQEEARRVIRERFGEAYLPAKPPVYKTKAKGAQEAHEAIRPTLSRRTPEQVQPYLTSDQYRLYDLIWKRFVASQMEAAVFDSTVVDIGAGRDIGGRGAGSDPYTFRATGSVLKFPGFLAVYNVSLDEGEEDEDSERRLPLLEEGEALNLLQLLPVQHFTEPPPRFTEASLVKELERLGIGRPSTYAPTISTIIEREYVELADKKLVPTTLGRVVTDLLVEHFPSIVDYGFTSEMEQQLDDIAEGEKEWAPVLRAFYRPFEQKLAEAQRSMRNVKREEILTDLTCPRCNQGQLAVKFGRNGEFLACNRYPECDFTSDFHRDSDGRIVLDAPASPETSDVLCDVCGRPMILKKSRFGPFLGCSGYPECKNTRRLDKQGKPAPLPKATGVTCPKCGQGELLERRGKFGRPFFGCNRYPKCDYLVNSLDEVAHYTPDANEASKPQAEEPTATDAKATPARKRVKTDANGAAAAGKRVKTDANGAVAGEPMKTKASANGKRAKTGTNGAAAAPPKKRGTER</sequence>
<dbReference type="NCBIfam" id="TIGR01051">
    <property type="entry name" value="topA_bact"/>
    <property type="match status" value="1"/>
</dbReference>
<dbReference type="CDD" id="cd03363">
    <property type="entry name" value="TOPRIM_TopoIA_TopoI"/>
    <property type="match status" value="1"/>
</dbReference>
<dbReference type="InterPro" id="IPR000380">
    <property type="entry name" value="Topo_IA"/>
</dbReference>
<dbReference type="eggNOG" id="COG0550">
    <property type="taxonomic scope" value="Bacteria"/>
</dbReference>
<dbReference type="HOGENOM" id="CLU_002929_4_3_0"/>
<keyword evidence="6" id="KW-0460">Magnesium</keyword>
<dbReference type="Gene3D" id="3.30.65.10">
    <property type="entry name" value="Bacterial Topoisomerase I, domain 1"/>
    <property type="match status" value="3"/>
</dbReference>
<feature type="domain" description="Toprim" evidence="12">
    <location>
        <begin position="3"/>
        <end position="115"/>
    </location>
</feature>
<dbReference type="GO" id="GO:0003917">
    <property type="term" value="F:DNA topoisomerase type I (single strand cut, ATP-independent) activity"/>
    <property type="evidence" value="ECO:0007669"/>
    <property type="project" value="UniProtKB-UniRule"/>
</dbReference>
<evidence type="ECO:0000256" key="1">
    <source>
        <dbReference type="ARBA" id="ARBA00000213"/>
    </source>
</evidence>
<gene>
    <name evidence="10" type="primary">topA</name>
    <name evidence="14" type="ordered locus">Rcas_1690</name>
</gene>
<feature type="site" description="Interaction with DNA" evidence="10">
    <location>
        <position position="149"/>
    </location>
</feature>
<dbReference type="Pfam" id="PF01131">
    <property type="entry name" value="Topoisom_bac"/>
    <property type="match status" value="1"/>
</dbReference>
<feature type="site" description="Interaction with DNA" evidence="10">
    <location>
        <position position="515"/>
    </location>
</feature>
<evidence type="ECO:0000259" key="12">
    <source>
        <dbReference type="PROSITE" id="PS50880"/>
    </source>
</evidence>
<feature type="site" description="Interaction with DNA" evidence="10">
    <location>
        <position position="141"/>
    </location>
</feature>
<dbReference type="RefSeq" id="WP_012120209.1">
    <property type="nucleotide sequence ID" value="NC_009767.1"/>
</dbReference>
<feature type="active site" description="O-(5'-phospho-DNA)-tyrosine intermediate" evidence="10">
    <location>
        <position position="309"/>
    </location>
</feature>
<dbReference type="SUPFAM" id="SSF57783">
    <property type="entry name" value="Zinc beta-ribbon"/>
    <property type="match status" value="3"/>
</dbReference>
<dbReference type="EC" id="5.6.2.1" evidence="10"/>
<dbReference type="SUPFAM" id="SSF56712">
    <property type="entry name" value="Prokaryotic type I DNA topoisomerase"/>
    <property type="match status" value="1"/>
</dbReference>
<dbReference type="GO" id="GO:0005694">
    <property type="term" value="C:chromosome"/>
    <property type="evidence" value="ECO:0007669"/>
    <property type="project" value="InterPro"/>
</dbReference>
<dbReference type="PROSITE" id="PS50880">
    <property type="entry name" value="TOPRIM"/>
    <property type="match status" value="1"/>
</dbReference>
<dbReference type="InterPro" id="IPR013826">
    <property type="entry name" value="Topo_IA_cen_sub3"/>
</dbReference>
<evidence type="ECO:0000256" key="10">
    <source>
        <dbReference type="HAMAP-Rule" id="MF_00952"/>
    </source>
</evidence>
<feature type="region of interest" description="Interaction with DNA" evidence="10">
    <location>
        <begin position="164"/>
        <end position="169"/>
    </location>
</feature>
<dbReference type="SMART" id="SM00437">
    <property type="entry name" value="TOP1Ac"/>
    <property type="match status" value="1"/>
</dbReference>
<dbReference type="InterPro" id="IPR013824">
    <property type="entry name" value="Topo_IA_cen_sub1"/>
</dbReference>
<evidence type="ECO:0000256" key="5">
    <source>
        <dbReference type="ARBA" id="ARBA00022833"/>
    </source>
</evidence>
<dbReference type="SMART" id="SM00436">
    <property type="entry name" value="TOP1Bc"/>
    <property type="match status" value="1"/>
</dbReference>
<dbReference type="Proteomes" id="UP000000263">
    <property type="component" value="Chromosome"/>
</dbReference>
<feature type="site" description="Interaction with DNA" evidence="10">
    <location>
        <position position="156"/>
    </location>
</feature>
<keyword evidence="7 10" id="KW-0799">Topoisomerase</keyword>
<evidence type="ECO:0000313" key="14">
    <source>
        <dbReference type="EMBL" id="ABU57782.1"/>
    </source>
</evidence>
<evidence type="ECO:0000256" key="7">
    <source>
        <dbReference type="ARBA" id="ARBA00023029"/>
    </source>
</evidence>
<evidence type="ECO:0000259" key="13">
    <source>
        <dbReference type="PROSITE" id="PS52039"/>
    </source>
</evidence>
<keyword evidence="8 10" id="KW-0238">DNA-binding</keyword>
<dbReference type="InterPro" id="IPR013498">
    <property type="entry name" value="Topo_IA_Znf"/>
</dbReference>
<dbReference type="InterPro" id="IPR005733">
    <property type="entry name" value="TopoI_bac-type"/>
</dbReference>
<reference evidence="14 15" key="1">
    <citation type="submission" date="2007-08" db="EMBL/GenBank/DDBJ databases">
        <title>Complete sequence of Roseiflexus castenholzii DSM 13941.</title>
        <authorList>
            <consortium name="US DOE Joint Genome Institute"/>
            <person name="Copeland A."/>
            <person name="Lucas S."/>
            <person name="Lapidus A."/>
            <person name="Barry K."/>
            <person name="Glavina del Rio T."/>
            <person name="Dalin E."/>
            <person name="Tice H."/>
            <person name="Pitluck S."/>
            <person name="Thompson L.S."/>
            <person name="Brettin T."/>
            <person name="Bruce D."/>
            <person name="Detter J.C."/>
            <person name="Han C."/>
            <person name="Tapia R."/>
            <person name="Schmutz J."/>
            <person name="Larimer F."/>
            <person name="Land M."/>
            <person name="Hauser L."/>
            <person name="Kyrpides N."/>
            <person name="Mikhailova N."/>
            <person name="Bryant D.A."/>
            <person name="Hanada S."/>
            <person name="Tsukatani Y."/>
            <person name="Richardson P."/>
        </authorList>
    </citation>
    <scope>NUCLEOTIDE SEQUENCE [LARGE SCALE GENOMIC DNA]</scope>
    <source>
        <strain evidence="15">DSM 13941 / HLO8</strain>
    </source>
</reference>
<feature type="site" description="Interaction with DNA" evidence="10">
    <location>
        <position position="33"/>
    </location>
</feature>
<dbReference type="Gene3D" id="3.40.50.140">
    <property type="match status" value="1"/>
</dbReference>
<dbReference type="PROSITE" id="PS52039">
    <property type="entry name" value="TOPO_IA_2"/>
    <property type="match status" value="1"/>
</dbReference>
<dbReference type="HAMAP" id="MF_00952">
    <property type="entry name" value="Topoisom_1_prok"/>
    <property type="match status" value="1"/>
</dbReference>
<feature type="site" description="Interaction with DNA" evidence="10">
    <location>
        <position position="140"/>
    </location>
</feature>
<protein>
    <recommendedName>
        <fullName evidence="10">DNA topoisomerase 1</fullName>
        <ecNumber evidence="10">5.6.2.1</ecNumber>
    </recommendedName>
    <alternativeName>
        <fullName evidence="10">DNA topoisomerase I</fullName>
    </alternativeName>
</protein>
<keyword evidence="9 10" id="KW-0413">Isomerase</keyword>
<dbReference type="InterPro" id="IPR013825">
    <property type="entry name" value="Topo_IA_cen_sub2"/>
</dbReference>
<keyword evidence="4" id="KW-0863">Zinc-finger</keyword>
<dbReference type="PANTHER" id="PTHR42785:SF1">
    <property type="entry name" value="DNA TOPOISOMERASE"/>
    <property type="match status" value="1"/>
</dbReference>
<evidence type="ECO:0000256" key="9">
    <source>
        <dbReference type="ARBA" id="ARBA00023235"/>
    </source>
</evidence>
<evidence type="ECO:0000256" key="6">
    <source>
        <dbReference type="ARBA" id="ARBA00022842"/>
    </source>
</evidence>
<dbReference type="InterPro" id="IPR003601">
    <property type="entry name" value="Topo_IA_2"/>
</dbReference>
<dbReference type="SMART" id="SM00493">
    <property type="entry name" value="TOPRIM"/>
    <property type="match status" value="1"/>
</dbReference>
<evidence type="ECO:0000313" key="15">
    <source>
        <dbReference type="Proteomes" id="UP000000263"/>
    </source>
</evidence>